<reference evidence="7" key="1">
    <citation type="submission" date="2023-06" db="EMBL/GenBank/DDBJ databases">
        <title>Genome-scale phylogeny and comparative genomics of the fungal order Sordariales.</title>
        <authorList>
            <consortium name="Lawrence Berkeley National Laboratory"/>
            <person name="Hensen N."/>
            <person name="Bonometti L."/>
            <person name="Westerberg I."/>
            <person name="Brannstrom I.O."/>
            <person name="Guillou S."/>
            <person name="Cros-Aarteil S."/>
            <person name="Calhoun S."/>
            <person name="Haridas S."/>
            <person name="Kuo A."/>
            <person name="Mondo S."/>
            <person name="Pangilinan J."/>
            <person name="Riley R."/>
            <person name="Labutti K."/>
            <person name="Andreopoulos B."/>
            <person name="Lipzen A."/>
            <person name="Chen C."/>
            <person name="Yanf M."/>
            <person name="Daum C."/>
            <person name="Ng V."/>
            <person name="Clum A."/>
            <person name="Steindorff A."/>
            <person name="Ohm R."/>
            <person name="Martin F."/>
            <person name="Silar P."/>
            <person name="Natvig D."/>
            <person name="Lalanne C."/>
            <person name="Gautier V."/>
            <person name="Ament-Velasquez S.L."/>
            <person name="Kruys A."/>
            <person name="Hutchinson M.I."/>
            <person name="Powell A.J."/>
            <person name="Barry K."/>
            <person name="Miller A.N."/>
            <person name="Grigoriev I.V."/>
            <person name="Debuchy R."/>
            <person name="Gladieux P."/>
            <person name="Thoren M.H."/>
            <person name="Johannesson H."/>
        </authorList>
    </citation>
    <scope>NUCLEOTIDE SEQUENCE</scope>
    <source>
        <strain evidence="7">CBS 307.81</strain>
    </source>
</reference>
<evidence type="ECO:0000313" key="8">
    <source>
        <dbReference type="Proteomes" id="UP001174997"/>
    </source>
</evidence>
<evidence type="ECO:0000256" key="2">
    <source>
        <dbReference type="ARBA" id="ARBA00022771"/>
    </source>
</evidence>
<dbReference type="GO" id="GO:0006355">
    <property type="term" value="P:regulation of DNA-templated transcription"/>
    <property type="evidence" value="ECO:0007669"/>
    <property type="project" value="InterPro"/>
</dbReference>
<keyword evidence="1" id="KW-0479">Metal-binding</keyword>
<dbReference type="PROSITE" id="PS00344">
    <property type="entry name" value="GATA_ZN_FINGER_1"/>
    <property type="match status" value="1"/>
</dbReference>
<dbReference type="PANTHER" id="PTHR45658:SF122">
    <property type="entry name" value="GATA ZINC FINGER DOMAIN-CONTAINING PROTEIN 6"/>
    <property type="match status" value="1"/>
</dbReference>
<dbReference type="Proteomes" id="UP001174997">
    <property type="component" value="Unassembled WGS sequence"/>
</dbReference>
<evidence type="ECO:0000256" key="5">
    <source>
        <dbReference type="SAM" id="MobiDB-lite"/>
    </source>
</evidence>
<dbReference type="InterPro" id="IPR051140">
    <property type="entry name" value="GATA_TF"/>
</dbReference>
<evidence type="ECO:0000259" key="6">
    <source>
        <dbReference type="PROSITE" id="PS50114"/>
    </source>
</evidence>
<dbReference type="CDD" id="cd00202">
    <property type="entry name" value="ZnF_GATA"/>
    <property type="match status" value="1"/>
</dbReference>
<protein>
    <recommendedName>
        <fullName evidence="6">GATA-type domain-containing protein</fullName>
    </recommendedName>
</protein>
<feature type="domain" description="GATA-type" evidence="6">
    <location>
        <begin position="256"/>
        <end position="291"/>
    </location>
</feature>
<feature type="region of interest" description="Disordered" evidence="5">
    <location>
        <begin position="209"/>
        <end position="239"/>
    </location>
</feature>
<dbReference type="Pfam" id="PF00320">
    <property type="entry name" value="GATA"/>
    <property type="match status" value="1"/>
</dbReference>
<name>A0AA39ZBA7_9PEZI</name>
<dbReference type="SMART" id="SM00401">
    <property type="entry name" value="ZnF_GATA"/>
    <property type="match status" value="1"/>
</dbReference>
<accession>A0AA39ZBA7</accession>
<evidence type="ECO:0000256" key="1">
    <source>
        <dbReference type="ARBA" id="ARBA00022723"/>
    </source>
</evidence>
<evidence type="ECO:0000256" key="3">
    <source>
        <dbReference type="ARBA" id="ARBA00022833"/>
    </source>
</evidence>
<evidence type="ECO:0000256" key="4">
    <source>
        <dbReference type="PROSITE-ProRule" id="PRU00094"/>
    </source>
</evidence>
<dbReference type="PANTHER" id="PTHR45658">
    <property type="entry name" value="GATA TRANSCRIPTION FACTOR"/>
    <property type="match status" value="1"/>
</dbReference>
<sequence>MSDSSSTFHHQGSWLPSFSELTESIANSAGDGVFPTRLTTPPLLGGRIPFRSPHSPEAQEFPRYASPYYSSTFTAGPWSPLRLDPLSANRDPFQYVESPRTPSSASIAPTADYSTIHVNTGSDHESTEGMVEIPCKLNYTEALEAIANSAFALYDFARRCTADCRPGSDDSTLLVKLPSKRVVNIMVNNSDVIKKRMDDIKSARKWVEDSTSGAHAKNRLLSHHGSGDTVQKPGRGRRRIRDIGVDAHGKKTISARNAAGKCYNCDCTESTEWRKGPEGPKTLCNRCGLQYSKRNMPVKQRS</sequence>
<dbReference type="EMBL" id="JAULSY010000066">
    <property type="protein sequence ID" value="KAK0667797.1"/>
    <property type="molecule type" value="Genomic_DNA"/>
</dbReference>
<keyword evidence="3" id="KW-0862">Zinc</keyword>
<gene>
    <name evidence="7" type="ORF">QBC41DRAFT_323210</name>
</gene>
<dbReference type="SUPFAM" id="SSF57716">
    <property type="entry name" value="Glucocorticoid receptor-like (DNA-binding domain)"/>
    <property type="match status" value="1"/>
</dbReference>
<dbReference type="GO" id="GO:0008270">
    <property type="term" value="F:zinc ion binding"/>
    <property type="evidence" value="ECO:0007669"/>
    <property type="project" value="UniProtKB-KW"/>
</dbReference>
<dbReference type="PROSITE" id="PS50114">
    <property type="entry name" value="GATA_ZN_FINGER_2"/>
    <property type="match status" value="1"/>
</dbReference>
<dbReference type="InterPro" id="IPR000679">
    <property type="entry name" value="Znf_GATA"/>
</dbReference>
<keyword evidence="8" id="KW-1185">Reference proteome</keyword>
<dbReference type="InterPro" id="IPR013088">
    <property type="entry name" value="Znf_NHR/GATA"/>
</dbReference>
<dbReference type="Gene3D" id="3.30.50.10">
    <property type="entry name" value="Erythroid Transcription Factor GATA-1, subunit A"/>
    <property type="match status" value="1"/>
</dbReference>
<comment type="caution">
    <text evidence="7">The sequence shown here is derived from an EMBL/GenBank/DDBJ whole genome shotgun (WGS) entry which is preliminary data.</text>
</comment>
<proteinExistence type="predicted"/>
<dbReference type="AlphaFoldDB" id="A0AA39ZBA7"/>
<organism evidence="7 8">
    <name type="scientific">Cercophora samala</name>
    <dbReference type="NCBI Taxonomy" id="330535"/>
    <lineage>
        <taxon>Eukaryota</taxon>
        <taxon>Fungi</taxon>
        <taxon>Dikarya</taxon>
        <taxon>Ascomycota</taxon>
        <taxon>Pezizomycotina</taxon>
        <taxon>Sordariomycetes</taxon>
        <taxon>Sordariomycetidae</taxon>
        <taxon>Sordariales</taxon>
        <taxon>Lasiosphaeriaceae</taxon>
        <taxon>Cercophora</taxon>
    </lineage>
</organism>
<keyword evidence="2 4" id="KW-0863">Zinc-finger</keyword>
<dbReference type="GO" id="GO:0043565">
    <property type="term" value="F:sequence-specific DNA binding"/>
    <property type="evidence" value="ECO:0007669"/>
    <property type="project" value="InterPro"/>
</dbReference>
<evidence type="ECO:0000313" key="7">
    <source>
        <dbReference type="EMBL" id="KAK0667797.1"/>
    </source>
</evidence>